<dbReference type="GO" id="GO:0046873">
    <property type="term" value="F:metal ion transmembrane transporter activity"/>
    <property type="evidence" value="ECO:0007669"/>
    <property type="project" value="InterPro"/>
</dbReference>
<feature type="transmembrane region" description="Helical" evidence="5">
    <location>
        <begin position="308"/>
        <end position="330"/>
    </location>
</feature>
<evidence type="ECO:0000313" key="8">
    <source>
        <dbReference type="Proteomes" id="UP000799777"/>
    </source>
</evidence>
<protein>
    <recommendedName>
        <fullName evidence="9">Magnesium transporter CorA</fullName>
    </recommendedName>
</protein>
<organism evidence="7 8">
    <name type="scientific">Setomelanomma holmii</name>
    <dbReference type="NCBI Taxonomy" id="210430"/>
    <lineage>
        <taxon>Eukaryota</taxon>
        <taxon>Fungi</taxon>
        <taxon>Dikarya</taxon>
        <taxon>Ascomycota</taxon>
        <taxon>Pezizomycotina</taxon>
        <taxon>Dothideomycetes</taxon>
        <taxon>Pleosporomycetidae</taxon>
        <taxon>Pleosporales</taxon>
        <taxon>Pleosporineae</taxon>
        <taxon>Phaeosphaeriaceae</taxon>
        <taxon>Setomelanomma</taxon>
    </lineage>
</organism>
<keyword evidence="6" id="KW-0732">Signal</keyword>
<evidence type="ECO:0000256" key="6">
    <source>
        <dbReference type="SAM" id="SignalP"/>
    </source>
</evidence>
<dbReference type="OrthoDB" id="3231000at2759"/>
<dbReference type="InterPro" id="IPR002523">
    <property type="entry name" value="MgTranspt_CorA/ZnTranspt_ZntB"/>
</dbReference>
<evidence type="ECO:0000256" key="5">
    <source>
        <dbReference type="SAM" id="Phobius"/>
    </source>
</evidence>
<dbReference type="Gene3D" id="1.20.58.340">
    <property type="entry name" value="Magnesium transport protein CorA, transmembrane region"/>
    <property type="match status" value="1"/>
</dbReference>
<evidence type="ECO:0000313" key="7">
    <source>
        <dbReference type="EMBL" id="KAF2024036.1"/>
    </source>
</evidence>
<keyword evidence="4 5" id="KW-0472">Membrane</keyword>
<feature type="transmembrane region" description="Helical" evidence="5">
    <location>
        <begin position="342"/>
        <end position="362"/>
    </location>
</feature>
<comment type="caution">
    <text evidence="7">The sequence shown here is derived from an EMBL/GenBank/DDBJ whole genome shotgun (WGS) entry which is preliminary data.</text>
</comment>
<evidence type="ECO:0000256" key="3">
    <source>
        <dbReference type="ARBA" id="ARBA00022989"/>
    </source>
</evidence>
<comment type="subcellular location">
    <subcellularLocation>
        <location evidence="1">Membrane</location>
        <topology evidence="1">Multi-pass membrane protein</topology>
    </subcellularLocation>
</comment>
<dbReference type="Proteomes" id="UP000799777">
    <property type="component" value="Unassembled WGS sequence"/>
</dbReference>
<dbReference type="AlphaFoldDB" id="A0A9P4GZK9"/>
<keyword evidence="3 5" id="KW-1133">Transmembrane helix</keyword>
<keyword evidence="2 5" id="KW-0812">Transmembrane</keyword>
<evidence type="ECO:0000256" key="2">
    <source>
        <dbReference type="ARBA" id="ARBA00022692"/>
    </source>
</evidence>
<evidence type="ECO:0000256" key="1">
    <source>
        <dbReference type="ARBA" id="ARBA00004141"/>
    </source>
</evidence>
<keyword evidence="8" id="KW-1185">Reference proteome</keyword>
<feature type="chain" id="PRO_5040106440" description="Magnesium transporter CorA" evidence="6">
    <location>
        <begin position="24"/>
        <end position="383"/>
    </location>
</feature>
<dbReference type="SUPFAM" id="SSF144083">
    <property type="entry name" value="Magnesium transport protein CorA, transmembrane region"/>
    <property type="match status" value="1"/>
</dbReference>
<proteinExistence type="predicted"/>
<gene>
    <name evidence="7" type="ORF">EK21DRAFT_118185</name>
</gene>
<name>A0A9P4GZK9_9PLEO</name>
<dbReference type="GO" id="GO:0016020">
    <property type="term" value="C:membrane"/>
    <property type="evidence" value="ECO:0007669"/>
    <property type="project" value="UniProtKB-SubCell"/>
</dbReference>
<accession>A0A9P4GZK9</accession>
<reference evidence="7" key="1">
    <citation type="journal article" date="2020" name="Stud. Mycol.">
        <title>101 Dothideomycetes genomes: a test case for predicting lifestyles and emergence of pathogens.</title>
        <authorList>
            <person name="Haridas S."/>
            <person name="Albert R."/>
            <person name="Binder M."/>
            <person name="Bloem J."/>
            <person name="Labutti K."/>
            <person name="Salamov A."/>
            <person name="Andreopoulos B."/>
            <person name="Baker S."/>
            <person name="Barry K."/>
            <person name="Bills G."/>
            <person name="Bluhm B."/>
            <person name="Cannon C."/>
            <person name="Castanera R."/>
            <person name="Culley D."/>
            <person name="Daum C."/>
            <person name="Ezra D."/>
            <person name="Gonzalez J."/>
            <person name="Henrissat B."/>
            <person name="Kuo A."/>
            <person name="Liang C."/>
            <person name="Lipzen A."/>
            <person name="Lutzoni F."/>
            <person name="Magnuson J."/>
            <person name="Mondo S."/>
            <person name="Nolan M."/>
            <person name="Ohm R."/>
            <person name="Pangilinan J."/>
            <person name="Park H.-J."/>
            <person name="Ramirez L."/>
            <person name="Alfaro M."/>
            <person name="Sun H."/>
            <person name="Tritt A."/>
            <person name="Yoshinaga Y."/>
            <person name="Zwiers L.-H."/>
            <person name="Turgeon B."/>
            <person name="Goodwin S."/>
            <person name="Spatafora J."/>
            <person name="Crous P."/>
            <person name="Grigoriev I."/>
        </authorList>
    </citation>
    <scope>NUCLEOTIDE SEQUENCE</scope>
    <source>
        <strain evidence="7">CBS 110217</strain>
    </source>
</reference>
<sequence length="383" mass="43339">MRPHDTTIVSLLKVLSIIRYAGSEAVQALGHYLTITPRFCNLSYTRLATGDMSSHCLLFSLQFMDMYRPGVVPSETSRLDTSTHHRFRTSTGNNHDHIWHVKCIRLIYLRDISTKEMTEVIQVDPLDDAVANALETLMLRDQEIVLHGTEEYAGLIRLLYNTLYIVTFTWNALFIEAEGHLSFLSGKCLDKNLTPTEQLQYTRELHQLSPIWMQVRRRLVAAKDLVEQLAMHPFFLSSIDTDTQGDFQALLFRRGKIVDDQISRCNQIAEQTNVLVSLIFNIATLQDTKAAVEESKAANALASSIQRVTMLTFIYLLLTLASSIFGMNIIQITTPQSNSPLWAFFILAVALMCATLGGWYIWTLSHSRLQHRASRLAAASNKA</sequence>
<dbReference type="InterPro" id="IPR045863">
    <property type="entry name" value="CorA_TM1_TM2"/>
</dbReference>
<evidence type="ECO:0000256" key="4">
    <source>
        <dbReference type="ARBA" id="ARBA00023136"/>
    </source>
</evidence>
<feature type="signal peptide" evidence="6">
    <location>
        <begin position="1"/>
        <end position="23"/>
    </location>
</feature>
<dbReference type="Pfam" id="PF01544">
    <property type="entry name" value="CorA"/>
    <property type="match status" value="1"/>
</dbReference>
<dbReference type="EMBL" id="ML978312">
    <property type="protein sequence ID" value="KAF2024036.1"/>
    <property type="molecule type" value="Genomic_DNA"/>
</dbReference>
<evidence type="ECO:0008006" key="9">
    <source>
        <dbReference type="Google" id="ProtNLM"/>
    </source>
</evidence>